<gene>
    <name evidence="2" type="ORF">G3T36_16670</name>
</gene>
<dbReference type="InterPro" id="IPR029068">
    <property type="entry name" value="Glyas_Bleomycin-R_OHBP_Dase"/>
</dbReference>
<sequence>MPVIDAFPPGTPVWVDLQSSDPAGAAAFYRDLFGWEVAPATDEMGGYAVATLSGTPVTAIGPLPPMVADAGGRSTWTTYFVVDDIERAASAATDHGGQVLVPPGELARGVFLAIVADPTGAVFGLWQQEKGSPWLRNEPGAVDWLELVADGYENSLGFYENVLTVGVSQTAMNEGVYTLFDVGDANVAGASSPWAPDTPSHWLVYFQVADLDAAIARLVGLGGATLSLPLAATGVGRWAVVVDPFGGAFALLEPEREAA</sequence>
<name>A0A6L9Y1P8_9MICO</name>
<feature type="domain" description="VOC" evidence="1">
    <location>
        <begin position="11"/>
        <end position="128"/>
    </location>
</feature>
<proteinExistence type="predicted"/>
<evidence type="ECO:0000313" key="2">
    <source>
        <dbReference type="EMBL" id="NEN07496.1"/>
    </source>
</evidence>
<accession>A0A6L9Y1P8</accession>
<dbReference type="PANTHER" id="PTHR33993">
    <property type="entry name" value="GLYOXALASE-RELATED"/>
    <property type="match status" value="1"/>
</dbReference>
<dbReference type="Pfam" id="PF00903">
    <property type="entry name" value="Glyoxalase"/>
    <property type="match status" value="2"/>
</dbReference>
<dbReference type="Gene3D" id="3.10.180.10">
    <property type="entry name" value="2,3-Dihydroxybiphenyl 1,2-Dioxygenase, domain 1"/>
    <property type="match status" value="2"/>
</dbReference>
<evidence type="ECO:0000313" key="3">
    <source>
        <dbReference type="Proteomes" id="UP000474967"/>
    </source>
</evidence>
<evidence type="ECO:0000259" key="1">
    <source>
        <dbReference type="PROSITE" id="PS51819"/>
    </source>
</evidence>
<dbReference type="Proteomes" id="UP000474967">
    <property type="component" value="Unassembled WGS sequence"/>
</dbReference>
<comment type="caution">
    <text evidence="2">The sequence shown here is derived from an EMBL/GenBank/DDBJ whole genome shotgun (WGS) entry which is preliminary data.</text>
</comment>
<reference evidence="2 3" key="1">
    <citation type="journal article" date="2014" name="J. Microbiol.">
        <title>Diaminobutyricibacter tongyongensis gen. nov., sp. nov. and Homoserinibacter gongjuensis gen. nov., sp. nov. belong to the family Microbacteriaceae.</title>
        <authorList>
            <person name="Kim S.J."/>
            <person name="Ahn J.H."/>
            <person name="Weon H.Y."/>
            <person name="Hamada M."/>
            <person name="Suzuki K."/>
            <person name="Kwon S.W."/>
        </authorList>
    </citation>
    <scope>NUCLEOTIDE SEQUENCE [LARGE SCALE GENOMIC DNA]</scope>
    <source>
        <strain evidence="2 3">NBRC 108724</strain>
    </source>
</reference>
<organism evidence="2 3">
    <name type="scientific">Leifsonia tongyongensis</name>
    <dbReference type="NCBI Taxonomy" id="1268043"/>
    <lineage>
        <taxon>Bacteria</taxon>
        <taxon>Bacillati</taxon>
        <taxon>Actinomycetota</taxon>
        <taxon>Actinomycetes</taxon>
        <taxon>Micrococcales</taxon>
        <taxon>Microbacteriaceae</taxon>
        <taxon>Leifsonia</taxon>
    </lineage>
</organism>
<feature type="domain" description="VOC" evidence="1">
    <location>
        <begin position="141"/>
        <end position="254"/>
    </location>
</feature>
<dbReference type="PANTHER" id="PTHR33993:SF14">
    <property type="entry name" value="GB|AAF24581.1"/>
    <property type="match status" value="1"/>
</dbReference>
<dbReference type="SUPFAM" id="SSF54593">
    <property type="entry name" value="Glyoxalase/Bleomycin resistance protein/Dihydroxybiphenyl dioxygenase"/>
    <property type="match status" value="2"/>
</dbReference>
<protein>
    <submittedName>
        <fullName evidence="2">VOC family protein</fullName>
    </submittedName>
</protein>
<keyword evidence="3" id="KW-1185">Reference proteome</keyword>
<dbReference type="PROSITE" id="PS51819">
    <property type="entry name" value="VOC"/>
    <property type="match status" value="2"/>
</dbReference>
<dbReference type="RefSeq" id="WP_163290945.1">
    <property type="nucleotide sequence ID" value="NZ_JAAGWY010000004.1"/>
</dbReference>
<dbReference type="CDD" id="cd07247">
    <property type="entry name" value="SgaA_N_like"/>
    <property type="match status" value="1"/>
</dbReference>
<dbReference type="InterPro" id="IPR004360">
    <property type="entry name" value="Glyas_Fos-R_dOase_dom"/>
</dbReference>
<dbReference type="AlphaFoldDB" id="A0A6L9Y1P8"/>
<dbReference type="InterPro" id="IPR052164">
    <property type="entry name" value="Anthracycline_SecMetBiosynth"/>
</dbReference>
<dbReference type="InterPro" id="IPR037523">
    <property type="entry name" value="VOC_core"/>
</dbReference>
<dbReference type="EMBL" id="JAAGWY010000004">
    <property type="protein sequence ID" value="NEN07496.1"/>
    <property type="molecule type" value="Genomic_DNA"/>
</dbReference>